<comment type="caution">
    <text evidence="1">The sequence shown here is derived from an EMBL/GenBank/DDBJ whole genome shotgun (WGS) entry which is preliminary data.</text>
</comment>
<evidence type="ECO:0000313" key="1">
    <source>
        <dbReference type="EMBL" id="TKC89175.1"/>
    </source>
</evidence>
<keyword evidence="2" id="KW-1185">Reference proteome</keyword>
<dbReference type="AlphaFoldDB" id="A0A4U1I7F5"/>
<gene>
    <name evidence="1" type="ORF">E8A74_51345</name>
</gene>
<dbReference type="RefSeq" id="WP_136936545.1">
    <property type="nucleotide sequence ID" value="NZ_SSMQ01000162.1"/>
</dbReference>
<protein>
    <submittedName>
        <fullName evidence="1">Uncharacterized protein</fullName>
    </submittedName>
</protein>
<evidence type="ECO:0000313" key="2">
    <source>
        <dbReference type="Proteomes" id="UP000309215"/>
    </source>
</evidence>
<reference evidence="1 2" key="1">
    <citation type="submission" date="2019-04" db="EMBL/GenBank/DDBJ databases">
        <authorList>
            <person name="Li Y."/>
            <person name="Wang J."/>
        </authorList>
    </citation>
    <scope>NUCLEOTIDE SEQUENCE [LARGE SCALE GENOMIC DNA]</scope>
    <source>
        <strain evidence="1 2">DSM 14668</strain>
    </source>
</reference>
<proteinExistence type="predicted"/>
<organism evidence="1 2">
    <name type="scientific">Polyangium fumosum</name>
    <dbReference type="NCBI Taxonomy" id="889272"/>
    <lineage>
        <taxon>Bacteria</taxon>
        <taxon>Pseudomonadati</taxon>
        <taxon>Myxococcota</taxon>
        <taxon>Polyangia</taxon>
        <taxon>Polyangiales</taxon>
        <taxon>Polyangiaceae</taxon>
        <taxon>Polyangium</taxon>
    </lineage>
</organism>
<name>A0A4U1I7F5_9BACT</name>
<dbReference type="Proteomes" id="UP000309215">
    <property type="component" value="Unassembled WGS sequence"/>
</dbReference>
<accession>A0A4U1I7F5</accession>
<dbReference type="EMBL" id="SSMQ01000162">
    <property type="protein sequence ID" value="TKC89175.1"/>
    <property type="molecule type" value="Genomic_DNA"/>
</dbReference>
<sequence>MRVSQLTQATRSSGISQEFIKNLVWLFIETMAAMQWPSHLWELRATPGVTASPITGGIDMTLRLCMYQPGEGHSVPLHVTFGSSGDMTITWPVDPKLQTDVSAKDGAQYGQKAIDDLSYAIREAFAATAVG</sequence>